<name>A0A2Z2I1C7_9EURY</name>
<dbReference type="InterPro" id="IPR055945">
    <property type="entry name" value="DUF7523"/>
</dbReference>
<dbReference type="OrthoDB" id="213717at2157"/>
<dbReference type="GeneID" id="32896173"/>
<dbReference type="Proteomes" id="UP000250088">
    <property type="component" value="Chromosome"/>
</dbReference>
<dbReference type="RefSeq" id="WP_086889943.1">
    <property type="nucleotide sequence ID" value="NZ_CP019893.1"/>
</dbReference>
<organism evidence="1 2">
    <name type="scientific">Natrarchaeobaculum aegyptiacum</name>
    <dbReference type="NCBI Taxonomy" id="745377"/>
    <lineage>
        <taxon>Archaea</taxon>
        <taxon>Methanobacteriati</taxon>
        <taxon>Methanobacteriota</taxon>
        <taxon>Stenosarchaea group</taxon>
        <taxon>Halobacteria</taxon>
        <taxon>Halobacteriales</taxon>
        <taxon>Natrialbaceae</taxon>
        <taxon>Natrarchaeobaculum</taxon>
    </lineage>
</organism>
<dbReference type="KEGG" id="naj:B1756_18830"/>
<sequence>MSLAAETRRAVEVHPFLRQALRAGVVNYTAAARFLEVDGETDAIATALRRYTDELPDYESASRDVRVRMESGYGRLEDPTDDHAMVTVGTTAFGPIDGDLTGIVATGEVDGRALATVLERLSIDGIDPEATAVADDALFVVVDRLDGATAVRTIEGALEGVPSASS</sequence>
<evidence type="ECO:0000313" key="2">
    <source>
        <dbReference type="Proteomes" id="UP000250088"/>
    </source>
</evidence>
<proteinExistence type="predicted"/>
<protein>
    <submittedName>
        <fullName evidence="1">Uncharacterized protein</fullName>
    </submittedName>
</protein>
<dbReference type="EMBL" id="CP019893">
    <property type="protein sequence ID" value="ARS91574.1"/>
    <property type="molecule type" value="Genomic_DNA"/>
</dbReference>
<dbReference type="AlphaFoldDB" id="A0A2Z2I1C7"/>
<reference evidence="2" key="1">
    <citation type="submission" date="2017-02" db="EMBL/GenBank/DDBJ databases">
        <title>Natronthermophilus aegyptiacus gen. nov.,sp. nov., an aerobic, extremely halophilic alkalithermophilic archaeon isolated from the athalassohaline Wadi An Natrun, Egypt.</title>
        <authorList>
            <person name="Zhao B."/>
        </authorList>
    </citation>
    <scope>NUCLEOTIDE SEQUENCE [LARGE SCALE GENOMIC DNA]</scope>
    <source>
        <strain evidence="2">JW/NM-HA 15</strain>
    </source>
</reference>
<gene>
    <name evidence="1" type="ORF">B1756_18830</name>
</gene>
<accession>A0A2Z2I1C7</accession>
<keyword evidence="2" id="KW-1185">Reference proteome</keyword>
<evidence type="ECO:0000313" key="1">
    <source>
        <dbReference type="EMBL" id="ARS91574.1"/>
    </source>
</evidence>
<dbReference type="Pfam" id="PF24367">
    <property type="entry name" value="DUF7523"/>
    <property type="match status" value="1"/>
</dbReference>